<keyword evidence="12" id="KW-0966">Cell projection</keyword>
<evidence type="ECO:0000256" key="10">
    <source>
        <dbReference type="ARBA" id="ARBA00023225"/>
    </source>
</evidence>
<evidence type="ECO:0000256" key="4">
    <source>
        <dbReference type="ARBA" id="ARBA00022448"/>
    </source>
</evidence>
<dbReference type="KEGG" id="tper:IWA51_08095"/>
<accession>A0A7T3V484</accession>
<keyword evidence="7" id="KW-1005">Bacterial flagellum biogenesis</keyword>
<evidence type="ECO:0000256" key="7">
    <source>
        <dbReference type="ARBA" id="ARBA00022795"/>
    </source>
</evidence>
<evidence type="ECO:0000256" key="5">
    <source>
        <dbReference type="ARBA" id="ARBA00022475"/>
    </source>
</evidence>
<dbReference type="GO" id="GO:0071973">
    <property type="term" value="P:bacterial-type flagellum-dependent cell motility"/>
    <property type="evidence" value="ECO:0007669"/>
    <property type="project" value="InterPro"/>
</dbReference>
<keyword evidence="10" id="KW-1006">Bacterial flagellum protein export</keyword>
<dbReference type="NCBIfam" id="TIGR02473">
    <property type="entry name" value="flagell_FliJ"/>
    <property type="match status" value="1"/>
</dbReference>
<name>A0A7T3V484_9SPIR</name>
<gene>
    <name evidence="12" type="primary">fliJ</name>
    <name evidence="12" type="ORF">IWA51_08095</name>
</gene>
<dbReference type="GO" id="GO:0005886">
    <property type="term" value="C:plasma membrane"/>
    <property type="evidence" value="ECO:0007669"/>
    <property type="project" value="UniProtKB-SubCell"/>
</dbReference>
<evidence type="ECO:0000256" key="11">
    <source>
        <dbReference type="SAM" id="Coils"/>
    </source>
</evidence>
<dbReference type="AlphaFoldDB" id="A0A7T3V484"/>
<evidence type="ECO:0000313" key="12">
    <source>
        <dbReference type="EMBL" id="QQA00236.1"/>
    </source>
</evidence>
<evidence type="ECO:0000256" key="6">
    <source>
        <dbReference type="ARBA" id="ARBA00022500"/>
    </source>
</evidence>
<dbReference type="Gene3D" id="1.10.287.1700">
    <property type="match status" value="1"/>
</dbReference>
<evidence type="ECO:0000313" key="13">
    <source>
        <dbReference type="Proteomes" id="UP000595224"/>
    </source>
</evidence>
<evidence type="ECO:0000256" key="9">
    <source>
        <dbReference type="ARBA" id="ARBA00023136"/>
    </source>
</evidence>
<feature type="coiled-coil region" evidence="11">
    <location>
        <begin position="19"/>
        <end position="46"/>
    </location>
</feature>
<keyword evidence="11" id="KW-0175">Coiled coil</keyword>
<organism evidence="12 13">
    <name type="scientific">Treponema peruense</name>
    <dbReference type="NCBI Taxonomy" id="2787628"/>
    <lineage>
        <taxon>Bacteria</taxon>
        <taxon>Pseudomonadati</taxon>
        <taxon>Spirochaetota</taxon>
        <taxon>Spirochaetia</taxon>
        <taxon>Spirochaetales</taxon>
        <taxon>Treponemataceae</taxon>
        <taxon>Treponema</taxon>
    </lineage>
</organism>
<keyword evidence="9" id="KW-0472">Membrane</keyword>
<evidence type="ECO:0000256" key="3">
    <source>
        <dbReference type="ARBA" id="ARBA00020392"/>
    </source>
</evidence>
<dbReference type="GO" id="GO:0015031">
    <property type="term" value="P:protein transport"/>
    <property type="evidence" value="ECO:0007669"/>
    <property type="project" value="UniProtKB-KW"/>
</dbReference>
<dbReference type="InterPro" id="IPR053716">
    <property type="entry name" value="Flag_assembly_chemotaxis_eff"/>
</dbReference>
<comment type="subcellular location">
    <subcellularLocation>
        <location evidence="1">Cell membrane</location>
        <topology evidence="1">Peripheral membrane protein</topology>
        <orientation evidence="1">Cytoplasmic side</orientation>
    </subcellularLocation>
</comment>
<evidence type="ECO:0000256" key="2">
    <source>
        <dbReference type="ARBA" id="ARBA00010004"/>
    </source>
</evidence>
<keyword evidence="8" id="KW-0653">Protein transport</keyword>
<keyword evidence="12" id="KW-0969">Cilium</keyword>
<evidence type="ECO:0000256" key="1">
    <source>
        <dbReference type="ARBA" id="ARBA00004413"/>
    </source>
</evidence>
<reference evidence="12 13" key="1">
    <citation type="submission" date="2020-11" db="EMBL/GenBank/DDBJ databases">
        <title>Treponema Peruensis nv. sp., first commensal Treponema isolated from human feces.</title>
        <authorList>
            <person name="Belkhou C."/>
            <person name="Raes J."/>
        </authorList>
    </citation>
    <scope>NUCLEOTIDE SEQUENCE [LARGE SCALE GENOMIC DNA]</scope>
    <source>
        <strain evidence="12 13">RCC2812</strain>
    </source>
</reference>
<protein>
    <recommendedName>
        <fullName evidence="3">Flagellar FliJ protein</fullName>
    </recommendedName>
</protein>
<dbReference type="Proteomes" id="UP000595224">
    <property type="component" value="Chromosome"/>
</dbReference>
<dbReference type="GO" id="GO:0006935">
    <property type="term" value="P:chemotaxis"/>
    <property type="evidence" value="ECO:0007669"/>
    <property type="project" value="UniProtKB-KW"/>
</dbReference>
<sequence>MKKFSFSMQKILDLREFEKKQAEGELAKALSEVTKIQSELENIAKRRVAVSKMNDASADFSFRAQSQSFFIMLSQKQEKCLEELAEAQLVAEQKRDAVRQAMQKVKVLEKLRDSKFREWKKELAAEEEKNTDDVVTSRFGQNQ</sequence>
<dbReference type="GO" id="GO:0044781">
    <property type="term" value="P:bacterial-type flagellum organization"/>
    <property type="evidence" value="ECO:0007669"/>
    <property type="project" value="UniProtKB-KW"/>
</dbReference>
<dbReference type="GO" id="GO:0009288">
    <property type="term" value="C:bacterial-type flagellum"/>
    <property type="evidence" value="ECO:0007669"/>
    <property type="project" value="InterPro"/>
</dbReference>
<dbReference type="Pfam" id="PF02050">
    <property type="entry name" value="FliJ"/>
    <property type="match status" value="1"/>
</dbReference>
<keyword evidence="13" id="KW-1185">Reference proteome</keyword>
<dbReference type="RefSeq" id="WP_198442056.1">
    <property type="nucleotide sequence ID" value="NZ_CBCSHE010000001.1"/>
</dbReference>
<keyword evidence="5" id="KW-1003">Cell membrane</keyword>
<keyword evidence="6" id="KW-0145">Chemotaxis</keyword>
<evidence type="ECO:0000256" key="8">
    <source>
        <dbReference type="ARBA" id="ARBA00022927"/>
    </source>
</evidence>
<dbReference type="EMBL" id="CP064936">
    <property type="protein sequence ID" value="QQA00236.1"/>
    <property type="molecule type" value="Genomic_DNA"/>
</dbReference>
<keyword evidence="12" id="KW-0282">Flagellum</keyword>
<proteinExistence type="inferred from homology"/>
<feature type="coiled-coil region" evidence="11">
    <location>
        <begin position="84"/>
        <end position="111"/>
    </location>
</feature>
<comment type="similarity">
    <text evidence="2">Belongs to the FliJ family.</text>
</comment>
<dbReference type="InterPro" id="IPR012823">
    <property type="entry name" value="Flagell_FliJ"/>
</dbReference>
<keyword evidence="4" id="KW-0813">Transport</keyword>